<evidence type="ECO:0000256" key="5">
    <source>
        <dbReference type="ARBA" id="ARBA00022519"/>
    </source>
</evidence>
<evidence type="ECO:0000313" key="13">
    <source>
        <dbReference type="Proteomes" id="UP000237365"/>
    </source>
</evidence>
<keyword evidence="4" id="KW-1003">Cell membrane</keyword>
<dbReference type="AlphaFoldDB" id="A0AAP6RQJ4"/>
<dbReference type="GO" id="GO:0005886">
    <property type="term" value="C:plasma membrane"/>
    <property type="evidence" value="ECO:0007669"/>
    <property type="project" value="UniProtKB-SubCell"/>
</dbReference>
<dbReference type="EMBL" id="PQGI01000015">
    <property type="protein sequence ID" value="POP14582.1"/>
    <property type="molecule type" value="Genomic_DNA"/>
</dbReference>
<evidence type="ECO:0000256" key="4">
    <source>
        <dbReference type="ARBA" id="ARBA00022475"/>
    </source>
</evidence>
<evidence type="ECO:0000256" key="1">
    <source>
        <dbReference type="ARBA" id="ARBA00004377"/>
    </source>
</evidence>
<dbReference type="Gene3D" id="3.30.1360.100">
    <property type="entry name" value="General secretion pathway protein M, EpsM"/>
    <property type="match status" value="1"/>
</dbReference>
<evidence type="ECO:0000256" key="10">
    <source>
        <dbReference type="SAM" id="MobiDB-lite"/>
    </source>
</evidence>
<keyword evidence="8" id="KW-1133">Transmembrane helix</keyword>
<evidence type="ECO:0000313" key="11">
    <source>
        <dbReference type="EMBL" id="MEX3188453.1"/>
    </source>
</evidence>
<evidence type="ECO:0000256" key="2">
    <source>
        <dbReference type="ARBA" id="ARBA00010637"/>
    </source>
</evidence>
<keyword evidence="9" id="KW-0472">Membrane</keyword>
<evidence type="ECO:0000256" key="6">
    <source>
        <dbReference type="ARBA" id="ARBA00022692"/>
    </source>
</evidence>
<dbReference type="GO" id="GO:0015628">
    <property type="term" value="P:protein secretion by the type II secretion system"/>
    <property type="evidence" value="ECO:0007669"/>
    <property type="project" value="InterPro"/>
</dbReference>
<keyword evidence="3" id="KW-0813">Transport</keyword>
<sequence length="164" mass="18417">MNIGWRDKALRRAVLLSLLMLMACGYCLYQFSQAQKNAQRLAALREQARVIQQLQARLPQSAAAREQLPERLRQSALAYRIAIAELTESEADVRVTLPPVPFERLLPWLAALQREHGIRVLSLAAERAGQAPGVVQISQLRVTAQPGCHPRDDNRGSREPCYPQ</sequence>
<dbReference type="GeneID" id="64309626"/>
<dbReference type="GO" id="GO:0015627">
    <property type="term" value="C:type II protein secretion system complex"/>
    <property type="evidence" value="ECO:0007669"/>
    <property type="project" value="InterPro"/>
</dbReference>
<dbReference type="EMBL" id="PQGI02000002">
    <property type="protein sequence ID" value="MEX3188453.1"/>
    <property type="molecule type" value="Genomic_DNA"/>
</dbReference>
<evidence type="ECO:0000313" key="12">
    <source>
        <dbReference type="EMBL" id="POP14582.1"/>
    </source>
</evidence>
<comment type="caution">
    <text evidence="12">The sequence shown here is derived from an EMBL/GenBank/DDBJ whole genome shotgun (WGS) entry which is preliminary data.</text>
</comment>
<reference evidence="11 13" key="3">
    <citation type="submission" date="2024-07" db="EMBL/GenBank/DDBJ databases">
        <authorList>
            <person name="Raymann K."/>
        </authorList>
    </citation>
    <scope>NUCLEOTIDE SEQUENCE [LARGE SCALE GENOMIC DNA]</scope>
    <source>
        <strain evidence="11 13">KZ19</strain>
    </source>
</reference>
<name>A0AAP6RQJ4_SERMA</name>
<keyword evidence="6" id="KW-0812">Transmembrane</keyword>
<comment type="subcellular location">
    <subcellularLocation>
        <location evidence="1">Cell inner membrane</location>
        <topology evidence="1">Single-pass membrane protein</topology>
    </subcellularLocation>
</comment>
<keyword evidence="7" id="KW-0653">Protein transport</keyword>
<evidence type="ECO:0000256" key="9">
    <source>
        <dbReference type="ARBA" id="ARBA00023136"/>
    </source>
</evidence>
<comment type="similarity">
    <text evidence="2">Belongs to the GSP M family.</text>
</comment>
<evidence type="ECO:0000256" key="8">
    <source>
        <dbReference type="ARBA" id="ARBA00022989"/>
    </source>
</evidence>
<gene>
    <name evidence="11" type="primary">gspM</name>
    <name evidence="11" type="ORF">C3R40_017725</name>
    <name evidence="12" type="ORF">C3R40_23245</name>
</gene>
<feature type="compositionally biased region" description="Basic and acidic residues" evidence="10">
    <location>
        <begin position="149"/>
        <end position="158"/>
    </location>
</feature>
<accession>A0AAP6RQJ4</accession>
<evidence type="ECO:0000256" key="7">
    <source>
        <dbReference type="ARBA" id="ARBA00022927"/>
    </source>
</evidence>
<dbReference type="PROSITE" id="PS51257">
    <property type="entry name" value="PROKAR_LIPOPROTEIN"/>
    <property type="match status" value="1"/>
</dbReference>
<dbReference type="SUPFAM" id="SSF103054">
    <property type="entry name" value="General secretion pathway protein M, EpsM"/>
    <property type="match status" value="1"/>
</dbReference>
<dbReference type="InterPro" id="IPR023229">
    <property type="entry name" value="T2SS_M_periplasmic_sf"/>
</dbReference>
<reference evidence="12" key="1">
    <citation type="submission" date="2018-01" db="EMBL/GenBank/DDBJ databases">
        <title>The opportunistic pathogen Serratia marcescens is an overlooked threat to honeybees.</title>
        <authorList>
            <person name="Raymann K."/>
            <person name="Shaffer Z."/>
            <person name="Coon K."/>
            <person name="Salisbury S."/>
            <person name="Moran N.A."/>
        </authorList>
    </citation>
    <scope>NUCLEOTIDE SEQUENCE [LARGE SCALE GENOMIC DNA]</scope>
    <source>
        <strain evidence="12">KZ19</strain>
    </source>
</reference>
<evidence type="ECO:0000256" key="3">
    <source>
        <dbReference type="ARBA" id="ARBA00022448"/>
    </source>
</evidence>
<organism evidence="12">
    <name type="scientific">Serratia marcescens</name>
    <dbReference type="NCBI Taxonomy" id="615"/>
    <lineage>
        <taxon>Bacteria</taxon>
        <taxon>Pseudomonadati</taxon>
        <taxon>Pseudomonadota</taxon>
        <taxon>Gammaproteobacteria</taxon>
        <taxon>Enterobacterales</taxon>
        <taxon>Yersiniaceae</taxon>
        <taxon>Serratia</taxon>
    </lineage>
</organism>
<protein>
    <submittedName>
        <fullName evidence="12">Type II secretion system (T2SS), M family protein</fullName>
    </submittedName>
    <submittedName>
        <fullName evidence="11">Type II secretion system protein GspM</fullName>
    </submittedName>
</protein>
<proteinExistence type="inferred from homology"/>
<dbReference type="Pfam" id="PF04612">
    <property type="entry name" value="T2SSM"/>
    <property type="match status" value="1"/>
</dbReference>
<dbReference type="RefSeq" id="WP_046688369.1">
    <property type="nucleotide sequence ID" value="NZ_CAMKJB010000001.1"/>
</dbReference>
<dbReference type="InterPro" id="IPR007690">
    <property type="entry name" value="T2SS_GspM"/>
</dbReference>
<feature type="region of interest" description="Disordered" evidence="10">
    <location>
        <begin position="145"/>
        <end position="164"/>
    </location>
</feature>
<keyword evidence="5" id="KW-0997">Cell inner membrane</keyword>
<dbReference type="Proteomes" id="UP000237365">
    <property type="component" value="Unassembled WGS sequence"/>
</dbReference>
<reference evidence="11 13" key="2">
    <citation type="submission" date="2024-07" db="EMBL/GenBank/DDBJ databases">
        <title>Making a pathogen? Evaluating the impact of protist predation on the evolution of virulence in Serratia marcescens.</title>
        <authorList>
            <person name="Hopkins H."/>
            <person name="Lopezguerra C."/>
            <person name="Lau M.-J."/>
        </authorList>
    </citation>
    <scope>NUCLEOTIDE SEQUENCE [LARGE SCALE GENOMIC DNA]</scope>
    <source>
        <strain evidence="11 13">KZ19</strain>
    </source>
</reference>